<dbReference type="InterPro" id="IPR011256">
    <property type="entry name" value="Reg_factor_effector_dom_sf"/>
</dbReference>
<keyword evidence="3" id="KW-1185">Reference proteome</keyword>
<dbReference type="Gene3D" id="3.20.80.10">
    <property type="entry name" value="Regulatory factor, effector binding domain"/>
    <property type="match status" value="1"/>
</dbReference>
<dbReference type="RefSeq" id="WP_147032545.1">
    <property type="nucleotide sequence ID" value="NZ_CP042436.1"/>
</dbReference>
<dbReference type="OrthoDB" id="9801008at2"/>
<dbReference type="PANTHER" id="PTHR36444:SF2">
    <property type="entry name" value="TRANSCRIPTIONAL REGULATOR PROTEIN YOBU-RELATED"/>
    <property type="match status" value="1"/>
</dbReference>
<evidence type="ECO:0000313" key="3">
    <source>
        <dbReference type="Proteomes" id="UP000321479"/>
    </source>
</evidence>
<sequence length="152" mass="17601">MQYTLADQEKFYVAGIAVKTINKNDQSSKDIGSLWERFMSENIREKIPGKLSNDIYCVYTDYESDHNDWYRAVIGCRIEEPQINTGLFMALVPDGSYRMYKPEGEFPQCVAGTWRHIWENCSGRQYIADYDLYKAGANSFEETETEIYVGVV</sequence>
<dbReference type="KEGG" id="mgin:FRZ54_15775"/>
<proteinExistence type="predicted"/>
<organism evidence="2 3">
    <name type="scientific">Mucilaginibacter ginsenosidivorans</name>
    <dbReference type="NCBI Taxonomy" id="398053"/>
    <lineage>
        <taxon>Bacteria</taxon>
        <taxon>Pseudomonadati</taxon>
        <taxon>Bacteroidota</taxon>
        <taxon>Sphingobacteriia</taxon>
        <taxon>Sphingobacteriales</taxon>
        <taxon>Sphingobacteriaceae</taxon>
        <taxon>Mucilaginibacter</taxon>
    </lineage>
</organism>
<reference evidence="2 3" key="1">
    <citation type="journal article" date="2017" name="Curr. Microbiol.">
        <title>Mucilaginibacter ginsenosidivorans sp. nov., Isolated from Soil of Ginseng Field.</title>
        <authorList>
            <person name="Kim M.M."/>
            <person name="Siddiqi M.Z."/>
            <person name="Im W.T."/>
        </authorList>
    </citation>
    <scope>NUCLEOTIDE SEQUENCE [LARGE SCALE GENOMIC DNA]</scope>
    <source>
        <strain evidence="2 3">Gsoil 3017</strain>
    </source>
</reference>
<dbReference type="AlphaFoldDB" id="A0A5B8UYA9"/>
<dbReference type="InterPro" id="IPR053182">
    <property type="entry name" value="YobU-like_regulator"/>
</dbReference>
<evidence type="ECO:0000259" key="1">
    <source>
        <dbReference type="SMART" id="SM00871"/>
    </source>
</evidence>
<dbReference type="Proteomes" id="UP000321479">
    <property type="component" value="Chromosome"/>
</dbReference>
<dbReference type="SMART" id="SM00871">
    <property type="entry name" value="AraC_E_bind"/>
    <property type="match status" value="1"/>
</dbReference>
<gene>
    <name evidence="2" type="ORF">FRZ54_15775</name>
</gene>
<dbReference type="PANTHER" id="PTHR36444">
    <property type="entry name" value="TRANSCRIPTIONAL REGULATOR PROTEIN YOBU-RELATED"/>
    <property type="match status" value="1"/>
</dbReference>
<dbReference type="InterPro" id="IPR010499">
    <property type="entry name" value="AraC_E-bd"/>
</dbReference>
<dbReference type="InterPro" id="IPR029441">
    <property type="entry name" value="Cass2"/>
</dbReference>
<evidence type="ECO:0000313" key="2">
    <source>
        <dbReference type="EMBL" id="QEC63972.1"/>
    </source>
</evidence>
<name>A0A5B8UYA9_9SPHI</name>
<dbReference type="EMBL" id="CP042436">
    <property type="protein sequence ID" value="QEC63972.1"/>
    <property type="molecule type" value="Genomic_DNA"/>
</dbReference>
<protein>
    <submittedName>
        <fullName evidence="2">AraC family transcriptional regulator</fullName>
    </submittedName>
</protein>
<dbReference type="Pfam" id="PF14526">
    <property type="entry name" value="Cass2"/>
    <property type="match status" value="1"/>
</dbReference>
<feature type="domain" description="AraC effector-binding" evidence="1">
    <location>
        <begin position="1"/>
        <end position="152"/>
    </location>
</feature>
<accession>A0A5B8UYA9</accession>
<dbReference type="SUPFAM" id="SSF55136">
    <property type="entry name" value="Probable bacterial effector-binding domain"/>
    <property type="match status" value="1"/>
</dbReference>